<accession>A0A6J5NLN2</accession>
<gene>
    <name evidence="1" type="ORF">UFOVP414_27</name>
    <name evidence="2" type="ORF">UFOVP687_29</name>
</gene>
<proteinExistence type="predicted"/>
<reference evidence="2" key="1">
    <citation type="submission" date="2020-04" db="EMBL/GenBank/DDBJ databases">
        <authorList>
            <person name="Chiriac C."/>
            <person name="Salcher M."/>
            <person name="Ghai R."/>
            <person name="Kavagutti S V."/>
        </authorList>
    </citation>
    <scope>NUCLEOTIDE SEQUENCE</scope>
</reference>
<name>A0A6J5NLN2_9CAUD</name>
<dbReference type="EMBL" id="LR796665">
    <property type="protein sequence ID" value="CAB4157858.1"/>
    <property type="molecule type" value="Genomic_DNA"/>
</dbReference>
<sequence length="108" mass="10898">MGIMAFTPMGNTVTFTAAVSPPTAVLSTSSIIGATQYRIHNQGNVVVYLGFGSTAAAAATMANTTVNGSVLTLMPNSVEVFTLNSNRYFTGATASGTSVVTIVSGDGV</sequence>
<evidence type="ECO:0000313" key="2">
    <source>
        <dbReference type="EMBL" id="CAB4157858.1"/>
    </source>
</evidence>
<protein>
    <submittedName>
        <fullName evidence="2">Uncharacterized protein</fullName>
    </submittedName>
</protein>
<organism evidence="2">
    <name type="scientific">uncultured Caudovirales phage</name>
    <dbReference type="NCBI Taxonomy" id="2100421"/>
    <lineage>
        <taxon>Viruses</taxon>
        <taxon>Duplodnaviria</taxon>
        <taxon>Heunggongvirae</taxon>
        <taxon>Uroviricota</taxon>
        <taxon>Caudoviricetes</taxon>
        <taxon>Peduoviridae</taxon>
        <taxon>Maltschvirus</taxon>
        <taxon>Maltschvirus maltsch</taxon>
    </lineage>
</organism>
<dbReference type="EMBL" id="LR796389">
    <property type="protein sequence ID" value="CAB4141374.1"/>
    <property type="molecule type" value="Genomic_DNA"/>
</dbReference>
<evidence type="ECO:0000313" key="1">
    <source>
        <dbReference type="EMBL" id="CAB4141374.1"/>
    </source>
</evidence>